<keyword evidence="4 6" id="KW-1133">Transmembrane helix</keyword>
<feature type="transmembrane region" description="Helical" evidence="6">
    <location>
        <begin position="228"/>
        <end position="247"/>
    </location>
</feature>
<organism evidence="8 9">
    <name type="scientific">Umboniibacter marinipuniceus</name>
    <dbReference type="NCBI Taxonomy" id="569599"/>
    <lineage>
        <taxon>Bacteria</taxon>
        <taxon>Pseudomonadati</taxon>
        <taxon>Pseudomonadota</taxon>
        <taxon>Gammaproteobacteria</taxon>
        <taxon>Cellvibrionales</taxon>
        <taxon>Cellvibrionaceae</taxon>
        <taxon>Umboniibacter</taxon>
    </lineage>
</organism>
<feature type="transmembrane region" description="Helical" evidence="6">
    <location>
        <begin position="290"/>
        <end position="312"/>
    </location>
</feature>
<keyword evidence="2" id="KW-1003">Cell membrane</keyword>
<feature type="transmembrane region" description="Helical" evidence="6">
    <location>
        <begin position="183"/>
        <end position="207"/>
    </location>
</feature>
<protein>
    <submittedName>
        <fullName evidence="8">ABC-2 type transport system permease protein</fullName>
    </submittedName>
</protein>
<keyword evidence="5 6" id="KW-0472">Membrane</keyword>
<evidence type="ECO:0000259" key="7">
    <source>
        <dbReference type="Pfam" id="PF12698"/>
    </source>
</evidence>
<name>A0A3M0A0S8_9GAMM</name>
<keyword evidence="9" id="KW-1185">Reference proteome</keyword>
<dbReference type="GO" id="GO:0140359">
    <property type="term" value="F:ABC-type transporter activity"/>
    <property type="evidence" value="ECO:0007669"/>
    <property type="project" value="InterPro"/>
</dbReference>
<evidence type="ECO:0000256" key="2">
    <source>
        <dbReference type="ARBA" id="ARBA00022475"/>
    </source>
</evidence>
<comment type="subcellular location">
    <subcellularLocation>
        <location evidence="1">Cell membrane</location>
        <topology evidence="1">Multi-pass membrane protein</topology>
    </subcellularLocation>
</comment>
<dbReference type="PANTHER" id="PTHR30294">
    <property type="entry name" value="MEMBRANE COMPONENT OF ABC TRANSPORTER YHHJ-RELATED"/>
    <property type="match status" value="1"/>
</dbReference>
<feature type="transmembrane region" description="Helical" evidence="6">
    <location>
        <begin position="348"/>
        <end position="370"/>
    </location>
</feature>
<accession>A0A3M0A0S8</accession>
<keyword evidence="3 6" id="KW-0812">Transmembrane</keyword>
<evidence type="ECO:0000256" key="1">
    <source>
        <dbReference type="ARBA" id="ARBA00004651"/>
    </source>
</evidence>
<sequence length="387" mass="43219">MSWWRHIIFELRALIAHENTRMTVFIAAVGYAILYPLPYQHQLPTDIPMAAVDLDQSVASRRLLRMIDATPQVAVDRTVSSELVAQDLVAAQAVRGYLIIPKDFNRTLLRRSSSTLAMGGDGAYYLLYATQAEGVMGAVGALNNEISELIQLRGSPSVVNNTSAPFELALVNAFNPQLGYRNYVIPAVFLLILHQLALMGMATMTWVQRQRGVARDRYQQSWWRESSARLTAFLSVFLLLSLLYFYVLLPLYHVPISPFRIGVVAFLGVFFVATLLLGQLLGRLIPHPQIVVVVVIMSSLPLVFSAGFIWPVESIPDWWHLLMSAVPATTGIQYFLQIHLYNAPLLSVSSELIILSMIAVVTALVDYWLAARQRTSMPRTGMATEDL</sequence>
<dbReference type="InterPro" id="IPR051449">
    <property type="entry name" value="ABC-2_transporter_component"/>
</dbReference>
<dbReference type="RefSeq" id="WP_121877379.1">
    <property type="nucleotide sequence ID" value="NZ_REFJ01000005.1"/>
</dbReference>
<dbReference type="PANTHER" id="PTHR30294:SF46">
    <property type="entry name" value="ABC TRANSPORTER PERMEASE"/>
    <property type="match status" value="1"/>
</dbReference>
<feature type="transmembrane region" description="Helical" evidence="6">
    <location>
        <begin position="259"/>
        <end position="278"/>
    </location>
</feature>
<dbReference type="Proteomes" id="UP000267187">
    <property type="component" value="Unassembled WGS sequence"/>
</dbReference>
<evidence type="ECO:0000313" key="8">
    <source>
        <dbReference type="EMBL" id="RMA78731.1"/>
    </source>
</evidence>
<proteinExistence type="predicted"/>
<evidence type="ECO:0000313" key="9">
    <source>
        <dbReference type="Proteomes" id="UP000267187"/>
    </source>
</evidence>
<evidence type="ECO:0000256" key="6">
    <source>
        <dbReference type="SAM" id="Phobius"/>
    </source>
</evidence>
<feature type="domain" description="ABC-2 type transporter transmembrane" evidence="7">
    <location>
        <begin position="22"/>
        <end position="363"/>
    </location>
</feature>
<dbReference type="EMBL" id="REFJ01000005">
    <property type="protein sequence ID" value="RMA78731.1"/>
    <property type="molecule type" value="Genomic_DNA"/>
</dbReference>
<dbReference type="Pfam" id="PF12698">
    <property type="entry name" value="ABC2_membrane_3"/>
    <property type="match status" value="1"/>
</dbReference>
<dbReference type="AlphaFoldDB" id="A0A3M0A0S8"/>
<dbReference type="Gene3D" id="3.40.1710.10">
    <property type="entry name" value="abc type-2 transporter like domain"/>
    <property type="match status" value="1"/>
</dbReference>
<dbReference type="OrthoDB" id="9808686at2"/>
<dbReference type="InterPro" id="IPR013525">
    <property type="entry name" value="ABC2_TM"/>
</dbReference>
<comment type="caution">
    <text evidence="8">The sequence shown here is derived from an EMBL/GenBank/DDBJ whole genome shotgun (WGS) entry which is preliminary data.</text>
</comment>
<evidence type="ECO:0000256" key="3">
    <source>
        <dbReference type="ARBA" id="ARBA00022692"/>
    </source>
</evidence>
<gene>
    <name evidence="8" type="ORF">DFR27_2069</name>
</gene>
<evidence type="ECO:0000256" key="4">
    <source>
        <dbReference type="ARBA" id="ARBA00022989"/>
    </source>
</evidence>
<evidence type="ECO:0000256" key="5">
    <source>
        <dbReference type="ARBA" id="ARBA00023136"/>
    </source>
</evidence>
<dbReference type="GO" id="GO:0005886">
    <property type="term" value="C:plasma membrane"/>
    <property type="evidence" value="ECO:0007669"/>
    <property type="project" value="UniProtKB-SubCell"/>
</dbReference>
<reference evidence="8 9" key="1">
    <citation type="submission" date="2018-10" db="EMBL/GenBank/DDBJ databases">
        <title>Genomic Encyclopedia of Type Strains, Phase IV (KMG-IV): sequencing the most valuable type-strain genomes for metagenomic binning, comparative biology and taxonomic classification.</title>
        <authorList>
            <person name="Goeker M."/>
        </authorList>
    </citation>
    <scope>NUCLEOTIDE SEQUENCE [LARGE SCALE GENOMIC DNA]</scope>
    <source>
        <strain evidence="8 9">DSM 25080</strain>
    </source>
</reference>